<dbReference type="EMBL" id="CABEEZ010000074">
    <property type="protein sequence ID" value="VTR34059.1"/>
    <property type="molecule type" value="Genomic_DNA"/>
</dbReference>
<reference evidence="1" key="1">
    <citation type="submission" date="2019-05" db="EMBL/GenBank/DDBJ databases">
        <authorList>
            <consortium name="Pathogen Informatics"/>
        </authorList>
    </citation>
    <scope>NUCLEOTIDE SEQUENCE [LARGE SCALE GENOMIC DNA]</scope>
    <source>
        <strain evidence="1">NCTC12965</strain>
    </source>
</reference>
<protein>
    <submittedName>
        <fullName evidence="1">Uncharacterized protein</fullName>
    </submittedName>
</protein>
<gene>
    <name evidence="1" type="ORF">NCTC12965_03579</name>
</gene>
<sequence>MGMEHVWRPTALRRGNAAAWLESPDFDEKTALGMQYALSLVGIEASIKQDIYGGFHVLIATDALDAILWMRTDDLQTAMSLIDAAFNRSAMASRRLVESTAACD</sequence>
<evidence type="ECO:0000313" key="1">
    <source>
        <dbReference type="EMBL" id="VTR34059.1"/>
    </source>
</evidence>
<organism evidence="1">
    <name type="scientific">Serratia fonticola</name>
    <dbReference type="NCBI Taxonomy" id="47917"/>
    <lineage>
        <taxon>Bacteria</taxon>
        <taxon>Pseudomonadati</taxon>
        <taxon>Pseudomonadota</taxon>
        <taxon>Gammaproteobacteria</taxon>
        <taxon>Enterobacterales</taxon>
        <taxon>Yersiniaceae</taxon>
        <taxon>Serratia</taxon>
    </lineage>
</organism>
<proteinExistence type="predicted"/>
<accession>A0A4U9UPF0</accession>
<name>A0A4U9UPF0_SERFO</name>
<dbReference type="AlphaFoldDB" id="A0A4U9UPF0"/>